<feature type="transmembrane region" description="Helical" evidence="8">
    <location>
        <begin position="175"/>
        <end position="193"/>
    </location>
</feature>
<evidence type="ECO:0000256" key="4">
    <source>
        <dbReference type="ARBA" id="ARBA00022692"/>
    </source>
</evidence>
<dbReference type="PANTHER" id="PTHR43663:SF1">
    <property type="entry name" value="CHROMATE TRANSPORTER"/>
    <property type="match status" value="1"/>
</dbReference>
<evidence type="ECO:0000256" key="5">
    <source>
        <dbReference type="ARBA" id="ARBA00022989"/>
    </source>
</evidence>
<dbReference type="GO" id="GO:0015109">
    <property type="term" value="F:chromate transmembrane transporter activity"/>
    <property type="evidence" value="ECO:0007669"/>
    <property type="project" value="InterPro"/>
</dbReference>
<protein>
    <submittedName>
        <fullName evidence="9">Chromate transporter</fullName>
    </submittedName>
</protein>
<feature type="compositionally biased region" description="Basic and acidic residues" evidence="7">
    <location>
        <begin position="213"/>
        <end position="225"/>
    </location>
</feature>
<dbReference type="PANTHER" id="PTHR43663">
    <property type="entry name" value="CHROMATE TRANSPORT PROTEIN-RELATED"/>
    <property type="match status" value="1"/>
</dbReference>
<feature type="transmembrane region" description="Helical" evidence="8">
    <location>
        <begin position="20"/>
        <end position="41"/>
    </location>
</feature>
<dbReference type="Proteomes" id="UP000252357">
    <property type="component" value="Unassembled WGS sequence"/>
</dbReference>
<organism evidence="9 10">
    <name type="scientific">Parvibium lacunae</name>
    <dbReference type="NCBI Taxonomy" id="1888893"/>
    <lineage>
        <taxon>Bacteria</taxon>
        <taxon>Pseudomonadati</taxon>
        <taxon>Pseudomonadota</taxon>
        <taxon>Betaproteobacteria</taxon>
        <taxon>Burkholderiales</taxon>
        <taxon>Alcaligenaceae</taxon>
        <taxon>Parvibium</taxon>
    </lineage>
</organism>
<name>A0A368L462_9BURK</name>
<feature type="transmembrane region" description="Helical" evidence="8">
    <location>
        <begin position="89"/>
        <end position="112"/>
    </location>
</feature>
<dbReference type="GO" id="GO:0005886">
    <property type="term" value="C:plasma membrane"/>
    <property type="evidence" value="ECO:0007669"/>
    <property type="project" value="UniProtKB-SubCell"/>
</dbReference>
<evidence type="ECO:0000313" key="10">
    <source>
        <dbReference type="Proteomes" id="UP000252357"/>
    </source>
</evidence>
<evidence type="ECO:0000256" key="6">
    <source>
        <dbReference type="ARBA" id="ARBA00023136"/>
    </source>
</evidence>
<comment type="similarity">
    <text evidence="2">Belongs to the chromate ion transporter (CHR) (TC 2.A.51) family.</text>
</comment>
<dbReference type="Pfam" id="PF02417">
    <property type="entry name" value="Chromate_transp"/>
    <property type="match status" value="1"/>
</dbReference>
<dbReference type="EMBL" id="QPGB01000002">
    <property type="protein sequence ID" value="RCS58359.1"/>
    <property type="molecule type" value="Genomic_DNA"/>
</dbReference>
<feature type="transmembrane region" description="Helical" evidence="8">
    <location>
        <begin position="118"/>
        <end position="140"/>
    </location>
</feature>
<evidence type="ECO:0000256" key="2">
    <source>
        <dbReference type="ARBA" id="ARBA00005262"/>
    </source>
</evidence>
<dbReference type="RefSeq" id="WP_114402442.1">
    <property type="nucleotide sequence ID" value="NZ_QPGB01000002.1"/>
</dbReference>
<keyword evidence="6 8" id="KW-0472">Membrane</keyword>
<keyword evidence="10" id="KW-1185">Reference proteome</keyword>
<accession>A0A368L462</accession>
<dbReference type="InterPro" id="IPR052518">
    <property type="entry name" value="CHR_Transporter"/>
</dbReference>
<dbReference type="OrthoDB" id="8596378at2"/>
<evidence type="ECO:0000256" key="7">
    <source>
        <dbReference type="SAM" id="MobiDB-lite"/>
    </source>
</evidence>
<dbReference type="AlphaFoldDB" id="A0A368L462"/>
<reference evidence="9 10" key="1">
    <citation type="journal article" date="2018" name="Int. J. Syst. Evol. Microbiol.">
        <title>Parvibium lacunae gen. nov., sp. nov., a new member of the family Alcaligenaceae isolated from a freshwater pond.</title>
        <authorList>
            <person name="Chen W.M."/>
            <person name="Xie P.B."/>
            <person name="Hsu M.Y."/>
            <person name="Sheu S.Y."/>
        </authorList>
    </citation>
    <scope>NUCLEOTIDE SEQUENCE [LARGE SCALE GENOMIC DNA]</scope>
    <source>
        <strain evidence="9 10">KMB9</strain>
    </source>
</reference>
<evidence type="ECO:0000313" key="9">
    <source>
        <dbReference type="EMBL" id="RCS58359.1"/>
    </source>
</evidence>
<feature type="transmembrane region" description="Helical" evidence="8">
    <location>
        <begin position="152"/>
        <end position="169"/>
    </location>
</feature>
<evidence type="ECO:0000256" key="8">
    <source>
        <dbReference type="SAM" id="Phobius"/>
    </source>
</evidence>
<proteinExistence type="inferred from homology"/>
<keyword evidence="4 8" id="KW-0812">Transmembrane</keyword>
<keyword evidence="3" id="KW-1003">Cell membrane</keyword>
<keyword evidence="5 8" id="KW-1133">Transmembrane helix</keyword>
<evidence type="ECO:0000256" key="3">
    <source>
        <dbReference type="ARBA" id="ARBA00022475"/>
    </source>
</evidence>
<gene>
    <name evidence="9" type="ORF">DU000_05945</name>
</gene>
<feature type="region of interest" description="Disordered" evidence="7">
    <location>
        <begin position="199"/>
        <end position="225"/>
    </location>
</feature>
<sequence length="225" mass="24577">MQIDSNAPTAAGAPRPSSIWAVYVTFTWLALQGFGGVLAVVHRVLVEEKRWLSEQEFVEEWSVAQILPGPNVVNLALVLGRRYFGWRGAAAALAGMLSVPFCLVLILAFLYAQFAQHALVAAALRGMSAVAAGLIIATGLKLLPTLHQHPLGWRWASVLMVLAWLAVAVLRWPLFFVLLGLGSLLYIASYWRLHQQQQATRSPLTQGPQRAGGDSDSRDRNGRGQ</sequence>
<evidence type="ECO:0000256" key="1">
    <source>
        <dbReference type="ARBA" id="ARBA00004651"/>
    </source>
</evidence>
<comment type="caution">
    <text evidence="9">The sequence shown here is derived from an EMBL/GenBank/DDBJ whole genome shotgun (WGS) entry which is preliminary data.</text>
</comment>
<comment type="subcellular location">
    <subcellularLocation>
        <location evidence="1">Cell membrane</location>
        <topology evidence="1">Multi-pass membrane protein</topology>
    </subcellularLocation>
</comment>
<dbReference type="InterPro" id="IPR003370">
    <property type="entry name" value="Chromate_transpt"/>
</dbReference>
<feature type="compositionally biased region" description="Polar residues" evidence="7">
    <location>
        <begin position="199"/>
        <end position="208"/>
    </location>
</feature>